<dbReference type="Gene3D" id="3.90.180.10">
    <property type="entry name" value="Medium-chain alcohol dehydrogenases, catalytic domain"/>
    <property type="match status" value="1"/>
</dbReference>
<sequence>MKAWVFTKTHEPLQLKEVADPQPSPGTVIVDVKATGLCHTDVTILDDPGWMDLVNAPVILGHECSGVISAIGTDVEDYQVGDRVGVCPVDPDTKVSIGGGIDGAYATKIKIPATELIKLPENVSFVQGAAATDAGMTSHHAIFAVGQAQKGMKVGIIGLGGLGEFGANMAVAEGCEVLIADPKPAAQAIAKKLGITKIYQDVIEMKPEKPDLIVDFAGFGTTTTNAIKAVKDEGTIVLVGLGKLQAEIDTSELITRRLKLLGNNGGNNQDIAAVYRYFNEDKLHPTLSTINFDEIDQGLDRLRHGQVSGRLIAVLDQ</sequence>
<dbReference type="Pfam" id="PF00107">
    <property type="entry name" value="ADH_zinc_N"/>
    <property type="match status" value="1"/>
</dbReference>
<accession>A0A0F4KUI1</accession>
<dbReference type="InterPro" id="IPR050129">
    <property type="entry name" value="Zn_alcohol_dh"/>
</dbReference>
<evidence type="ECO:0000256" key="4">
    <source>
        <dbReference type="RuleBase" id="RU361277"/>
    </source>
</evidence>
<evidence type="ECO:0000313" key="6">
    <source>
        <dbReference type="EMBL" id="KJY48881.1"/>
    </source>
</evidence>
<name>A0A0F4KUI1_9LACO</name>
<dbReference type="SUPFAM" id="SSF50129">
    <property type="entry name" value="GroES-like"/>
    <property type="match status" value="1"/>
</dbReference>
<dbReference type="PANTHER" id="PTHR43401:SF4">
    <property type="entry name" value="D-ARABINOSE 1-DEHYDROGENASE (NADP(+))"/>
    <property type="match status" value="1"/>
</dbReference>
<evidence type="ECO:0000256" key="3">
    <source>
        <dbReference type="ARBA" id="ARBA00023002"/>
    </source>
</evidence>
<dbReference type="InterPro" id="IPR020843">
    <property type="entry name" value="ER"/>
</dbReference>
<evidence type="ECO:0000259" key="5">
    <source>
        <dbReference type="SMART" id="SM00829"/>
    </source>
</evidence>
<dbReference type="STRING" id="1218508.JG29_07000"/>
<evidence type="ECO:0000256" key="1">
    <source>
        <dbReference type="ARBA" id="ARBA00022723"/>
    </source>
</evidence>
<dbReference type="PROSITE" id="PS00059">
    <property type="entry name" value="ADH_ZINC"/>
    <property type="match status" value="1"/>
</dbReference>
<gene>
    <name evidence="6" type="ORF">JG29_07000</name>
</gene>
<evidence type="ECO:0000313" key="7">
    <source>
        <dbReference type="Proteomes" id="UP000033695"/>
    </source>
</evidence>
<dbReference type="Pfam" id="PF08240">
    <property type="entry name" value="ADH_N"/>
    <property type="match status" value="1"/>
</dbReference>
<comment type="caution">
    <text evidence="6">The sequence shown here is derived from an EMBL/GenBank/DDBJ whole genome shotgun (WGS) entry which is preliminary data.</text>
</comment>
<dbReference type="GO" id="GO:0016491">
    <property type="term" value="F:oxidoreductase activity"/>
    <property type="evidence" value="ECO:0007669"/>
    <property type="project" value="UniProtKB-KW"/>
</dbReference>
<dbReference type="InterPro" id="IPR002328">
    <property type="entry name" value="ADH_Zn_CS"/>
</dbReference>
<dbReference type="HOGENOM" id="CLU_026673_11_2_9"/>
<dbReference type="CDD" id="cd08254">
    <property type="entry name" value="hydroxyacyl_CoA_DH"/>
    <property type="match status" value="1"/>
</dbReference>
<dbReference type="SMART" id="SM00829">
    <property type="entry name" value="PKS_ER"/>
    <property type="match status" value="1"/>
</dbReference>
<dbReference type="InterPro" id="IPR013154">
    <property type="entry name" value="ADH-like_N"/>
</dbReference>
<dbReference type="AlphaFoldDB" id="A0A0F4KUI1"/>
<dbReference type="PATRIC" id="fig|1218508.4.peg.718"/>
<keyword evidence="3" id="KW-0560">Oxidoreductase</keyword>
<organism evidence="6 7">
    <name type="scientific">Bombilactobacillus mellis</name>
    <dbReference type="NCBI Taxonomy" id="1218508"/>
    <lineage>
        <taxon>Bacteria</taxon>
        <taxon>Bacillati</taxon>
        <taxon>Bacillota</taxon>
        <taxon>Bacilli</taxon>
        <taxon>Lactobacillales</taxon>
        <taxon>Lactobacillaceae</taxon>
        <taxon>Bombilactobacillus</taxon>
    </lineage>
</organism>
<dbReference type="RefSeq" id="WP_045922550.1">
    <property type="nucleotide sequence ID" value="NZ_JBHTHW010000003.1"/>
</dbReference>
<keyword evidence="1 4" id="KW-0479">Metal-binding</keyword>
<keyword evidence="2 4" id="KW-0862">Zinc</keyword>
<dbReference type="Proteomes" id="UP000033695">
    <property type="component" value="Unassembled WGS sequence"/>
</dbReference>
<dbReference type="InterPro" id="IPR013149">
    <property type="entry name" value="ADH-like_C"/>
</dbReference>
<dbReference type="PANTHER" id="PTHR43401">
    <property type="entry name" value="L-THREONINE 3-DEHYDROGENASE"/>
    <property type="match status" value="1"/>
</dbReference>
<comment type="similarity">
    <text evidence="4">Belongs to the zinc-containing alcohol dehydrogenase family.</text>
</comment>
<feature type="domain" description="Enoyl reductase (ER)" evidence="5">
    <location>
        <begin position="8"/>
        <end position="313"/>
    </location>
</feature>
<dbReference type="OrthoDB" id="9770238at2"/>
<comment type="cofactor">
    <cofactor evidence="4">
        <name>Zn(2+)</name>
        <dbReference type="ChEBI" id="CHEBI:29105"/>
    </cofactor>
</comment>
<dbReference type="GO" id="GO:0008270">
    <property type="term" value="F:zinc ion binding"/>
    <property type="evidence" value="ECO:0007669"/>
    <property type="project" value="InterPro"/>
</dbReference>
<dbReference type="InterPro" id="IPR036291">
    <property type="entry name" value="NAD(P)-bd_dom_sf"/>
</dbReference>
<dbReference type="InterPro" id="IPR011032">
    <property type="entry name" value="GroES-like_sf"/>
</dbReference>
<keyword evidence="7" id="KW-1185">Reference proteome</keyword>
<dbReference type="SUPFAM" id="SSF51735">
    <property type="entry name" value="NAD(P)-binding Rossmann-fold domains"/>
    <property type="match status" value="1"/>
</dbReference>
<proteinExistence type="inferred from homology"/>
<evidence type="ECO:0000256" key="2">
    <source>
        <dbReference type="ARBA" id="ARBA00022833"/>
    </source>
</evidence>
<reference evidence="6 7" key="1">
    <citation type="submission" date="2014-12" db="EMBL/GenBank/DDBJ databases">
        <title>Comparative genomics of the lactic acid bacteria isolated from the honey bee gut.</title>
        <authorList>
            <person name="Ellegaard K.M."/>
            <person name="Tamarit D."/>
            <person name="Javelind E."/>
            <person name="Olofsson T."/>
            <person name="Andersson S.G."/>
            <person name="Vasquez A."/>
        </authorList>
    </citation>
    <scope>NUCLEOTIDE SEQUENCE [LARGE SCALE GENOMIC DNA]</scope>
    <source>
        <strain evidence="6 7">Hon2</strain>
    </source>
</reference>
<dbReference type="EMBL" id="JXBZ01000007">
    <property type="protein sequence ID" value="KJY48881.1"/>
    <property type="molecule type" value="Genomic_DNA"/>
</dbReference>
<protein>
    <submittedName>
        <fullName evidence="6">Alcohol dehydrogenase GroES domain protein</fullName>
    </submittedName>
</protein>